<dbReference type="PANTHER" id="PTHR33493">
    <property type="entry name" value="LATE EMBRYOGENESIS ABUNDANT PROTEIN 6-RELATED"/>
    <property type="match status" value="1"/>
</dbReference>
<dbReference type="GO" id="GO:0009793">
    <property type="term" value="P:embryo development ending in seed dormancy"/>
    <property type="evidence" value="ECO:0007669"/>
    <property type="project" value="InterPro"/>
</dbReference>
<dbReference type="Gramene" id="PRQ56797">
    <property type="protein sequence ID" value="PRQ56797"/>
    <property type="gene ID" value="RchiOBHm_Chr1g0341271"/>
</dbReference>
<accession>A0A2P6SDP7</accession>
<keyword evidence="4" id="KW-1185">Reference proteome</keyword>
<dbReference type="STRING" id="74649.A0A2P6SDP7"/>
<dbReference type="Pfam" id="PF03760">
    <property type="entry name" value="LEA_1"/>
    <property type="match status" value="1"/>
</dbReference>
<sequence length="120" mass="12664">MQAVKDKLGEMTAMKKVKEEARAEEKAEKEIAKARADIAHEVRLAKEAEATMVHHVAKAGEIARTGEQMANKQLAKLRESDPAAGAGSGAEAGRGGVPNNAAANPLPTTNMSPPTYNKMS</sequence>
<dbReference type="AlphaFoldDB" id="A0A2P6SDP7"/>
<dbReference type="EMBL" id="PDCK01000039">
    <property type="protein sequence ID" value="PRQ56797.1"/>
    <property type="molecule type" value="Genomic_DNA"/>
</dbReference>
<comment type="similarity">
    <text evidence="1">Belongs to the LEA type 1 family.</text>
</comment>
<gene>
    <name evidence="3" type="ORF">RchiOBHm_Chr1g0341271</name>
</gene>
<dbReference type="PANTHER" id="PTHR33493:SF29">
    <property type="entry name" value="LATE EMBRYOGENESIS ABUNDANT PROTEIN"/>
    <property type="match status" value="1"/>
</dbReference>
<feature type="compositionally biased region" description="Polar residues" evidence="2">
    <location>
        <begin position="108"/>
        <end position="120"/>
    </location>
</feature>
<name>A0A2P6SDP7_ROSCH</name>
<feature type="compositionally biased region" description="Gly residues" evidence="2">
    <location>
        <begin position="86"/>
        <end position="96"/>
    </location>
</feature>
<protein>
    <submittedName>
        <fullName evidence="3">Putative Late embryogenesis abundant protein, LEA-25/LEA-D113</fullName>
    </submittedName>
</protein>
<dbReference type="OrthoDB" id="1935860at2759"/>
<proteinExistence type="inferred from homology"/>
<comment type="caution">
    <text evidence="3">The sequence shown here is derived from an EMBL/GenBank/DDBJ whole genome shotgun (WGS) entry which is preliminary data.</text>
</comment>
<evidence type="ECO:0000313" key="3">
    <source>
        <dbReference type="EMBL" id="PRQ56797.1"/>
    </source>
</evidence>
<evidence type="ECO:0000256" key="1">
    <source>
        <dbReference type="ARBA" id="ARBA00010975"/>
    </source>
</evidence>
<organism evidence="3 4">
    <name type="scientific">Rosa chinensis</name>
    <name type="common">China rose</name>
    <dbReference type="NCBI Taxonomy" id="74649"/>
    <lineage>
        <taxon>Eukaryota</taxon>
        <taxon>Viridiplantae</taxon>
        <taxon>Streptophyta</taxon>
        <taxon>Embryophyta</taxon>
        <taxon>Tracheophyta</taxon>
        <taxon>Spermatophyta</taxon>
        <taxon>Magnoliopsida</taxon>
        <taxon>eudicotyledons</taxon>
        <taxon>Gunneridae</taxon>
        <taxon>Pentapetalae</taxon>
        <taxon>rosids</taxon>
        <taxon>fabids</taxon>
        <taxon>Rosales</taxon>
        <taxon>Rosaceae</taxon>
        <taxon>Rosoideae</taxon>
        <taxon>Rosoideae incertae sedis</taxon>
        <taxon>Rosa</taxon>
    </lineage>
</organism>
<dbReference type="Proteomes" id="UP000238479">
    <property type="component" value="Chromosome 1"/>
</dbReference>
<feature type="compositionally biased region" description="Low complexity" evidence="2">
    <location>
        <begin position="98"/>
        <end position="107"/>
    </location>
</feature>
<dbReference type="InterPro" id="IPR005513">
    <property type="entry name" value="LEA_1"/>
</dbReference>
<evidence type="ECO:0000313" key="4">
    <source>
        <dbReference type="Proteomes" id="UP000238479"/>
    </source>
</evidence>
<reference evidence="3 4" key="1">
    <citation type="journal article" date="2018" name="Nat. Genet.">
        <title>The Rosa genome provides new insights in the design of modern roses.</title>
        <authorList>
            <person name="Bendahmane M."/>
        </authorList>
    </citation>
    <scope>NUCLEOTIDE SEQUENCE [LARGE SCALE GENOMIC DNA]</scope>
    <source>
        <strain evidence="4">cv. Old Blush</strain>
    </source>
</reference>
<feature type="region of interest" description="Disordered" evidence="2">
    <location>
        <begin position="76"/>
        <end position="120"/>
    </location>
</feature>
<evidence type="ECO:0000256" key="2">
    <source>
        <dbReference type="SAM" id="MobiDB-lite"/>
    </source>
</evidence>